<evidence type="ECO:0000313" key="9">
    <source>
        <dbReference type="EMBL" id="MFI5680919.1"/>
    </source>
</evidence>
<dbReference type="PROSITE" id="PS50075">
    <property type="entry name" value="CARRIER"/>
    <property type="match status" value="1"/>
</dbReference>
<proteinExistence type="inferred from homology"/>
<comment type="similarity">
    <text evidence="7">Belongs to the acyl carrier protein (ACP) family.</text>
</comment>
<keyword evidence="7" id="KW-0963">Cytoplasm</keyword>
<keyword evidence="10" id="KW-1185">Reference proteome</keyword>
<organism evidence="9 10">
    <name type="scientific">Streptomyces cellulosae</name>
    <dbReference type="NCBI Taxonomy" id="1968"/>
    <lineage>
        <taxon>Bacteria</taxon>
        <taxon>Bacillati</taxon>
        <taxon>Actinomycetota</taxon>
        <taxon>Actinomycetes</taxon>
        <taxon>Kitasatosporales</taxon>
        <taxon>Streptomycetaceae</taxon>
        <taxon>Streptomyces</taxon>
    </lineage>
</organism>
<keyword evidence="5 7" id="KW-0443">Lipid metabolism</keyword>
<feature type="domain" description="Carrier" evidence="8">
    <location>
        <begin position="2"/>
        <end position="80"/>
    </location>
</feature>
<comment type="PTM">
    <text evidence="7">4'-phosphopantetheine is transferred from CoA to a specific serine of apo-ACP by AcpS. This modification is essential for activity because fatty acids are bound in thioester linkage to the sulfhydryl of the prosthetic group.</text>
</comment>
<gene>
    <name evidence="7" type="primary">acpP</name>
    <name evidence="9" type="ORF">ACIA8P_41020</name>
</gene>
<dbReference type="PANTHER" id="PTHR20863">
    <property type="entry name" value="ACYL CARRIER PROTEIN"/>
    <property type="match status" value="1"/>
</dbReference>
<evidence type="ECO:0000256" key="2">
    <source>
        <dbReference type="ARBA" id="ARBA00022516"/>
    </source>
</evidence>
<protein>
    <recommendedName>
        <fullName evidence="7">Acyl carrier protein</fullName>
        <shortName evidence="7">ACP</shortName>
    </recommendedName>
</protein>
<evidence type="ECO:0000313" key="10">
    <source>
        <dbReference type="Proteomes" id="UP001612415"/>
    </source>
</evidence>
<feature type="modified residue" description="O-(pantetheine 4'-phosphoryl)serine" evidence="7">
    <location>
        <position position="40"/>
    </location>
</feature>
<dbReference type="Proteomes" id="UP001612415">
    <property type="component" value="Unassembled WGS sequence"/>
</dbReference>
<keyword evidence="6 7" id="KW-0275">Fatty acid biosynthesis</keyword>
<dbReference type="Pfam" id="PF00550">
    <property type="entry name" value="PP-binding"/>
    <property type="match status" value="1"/>
</dbReference>
<dbReference type="NCBIfam" id="NF002147">
    <property type="entry name" value="PRK00982.1-1"/>
    <property type="match status" value="1"/>
</dbReference>
<dbReference type="PANTHER" id="PTHR20863:SF76">
    <property type="entry name" value="CARRIER DOMAIN-CONTAINING PROTEIN"/>
    <property type="match status" value="1"/>
</dbReference>
<keyword evidence="1 7" id="KW-0596">Phosphopantetheine</keyword>
<evidence type="ECO:0000256" key="1">
    <source>
        <dbReference type="ARBA" id="ARBA00022450"/>
    </source>
</evidence>
<keyword evidence="3 7" id="KW-0597">Phosphoprotein</keyword>
<evidence type="ECO:0000256" key="5">
    <source>
        <dbReference type="ARBA" id="ARBA00023098"/>
    </source>
</evidence>
<reference evidence="9 10" key="1">
    <citation type="submission" date="2024-10" db="EMBL/GenBank/DDBJ databases">
        <title>The Natural Products Discovery Center: Release of the First 8490 Sequenced Strains for Exploring Actinobacteria Biosynthetic Diversity.</title>
        <authorList>
            <person name="Kalkreuter E."/>
            <person name="Kautsar S.A."/>
            <person name="Yang D."/>
            <person name="Bader C.D."/>
            <person name="Teijaro C.N."/>
            <person name="Fluegel L."/>
            <person name="Davis C.M."/>
            <person name="Simpson J.R."/>
            <person name="Lauterbach L."/>
            <person name="Steele A.D."/>
            <person name="Gui C."/>
            <person name="Meng S."/>
            <person name="Li G."/>
            <person name="Viehrig K."/>
            <person name="Ye F."/>
            <person name="Su P."/>
            <person name="Kiefer A.F."/>
            <person name="Nichols A."/>
            <person name="Cepeda A.J."/>
            <person name="Yan W."/>
            <person name="Fan B."/>
            <person name="Jiang Y."/>
            <person name="Adhikari A."/>
            <person name="Zheng C.-J."/>
            <person name="Schuster L."/>
            <person name="Cowan T.M."/>
            <person name="Smanski M.J."/>
            <person name="Chevrette M.G."/>
            <person name="De Carvalho L.P.S."/>
            <person name="Shen B."/>
        </authorList>
    </citation>
    <scope>NUCLEOTIDE SEQUENCE [LARGE SCALE GENOMIC DNA]</scope>
    <source>
        <strain evidence="9 10">NPDC051599</strain>
    </source>
</reference>
<dbReference type="HAMAP" id="MF_01217">
    <property type="entry name" value="Acyl_carrier"/>
    <property type="match status" value="1"/>
</dbReference>
<evidence type="ECO:0000256" key="7">
    <source>
        <dbReference type="HAMAP-Rule" id="MF_01217"/>
    </source>
</evidence>
<comment type="caution">
    <text evidence="9">The sequence shown here is derived from an EMBL/GenBank/DDBJ whole genome shotgun (WGS) entry which is preliminary data.</text>
</comment>
<keyword evidence="2 7" id="KW-0444">Lipid biosynthesis</keyword>
<comment type="subcellular location">
    <subcellularLocation>
        <location evidence="7">Cytoplasm</location>
    </subcellularLocation>
</comment>
<evidence type="ECO:0000256" key="6">
    <source>
        <dbReference type="ARBA" id="ARBA00023160"/>
    </source>
</evidence>
<dbReference type="RefSeq" id="WP_398661278.1">
    <property type="nucleotide sequence ID" value="NZ_JBITDC010000024.1"/>
</dbReference>
<dbReference type="Gene3D" id="1.10.1200.10">
    <property type="entry name" value="ACP-like"/>
    <property type="match status" value="1"/>
</dbReference>
<dbReference type="SUPFAM" id="SSF47336">
    <property type="entry name" value="ACP-like"/>
    <property type="match status" value="1"/>
</dbReference>
<dbReference type="InterPro" id="IPR003231">
    <property type="entry name" value="ACP"/>
</dbReference>
<accession>A0ABW7YES6</accession>
<evidence type="ECO:0000256" key="3">
    <source>
        <dbReference type="ARBA" id="ARBA00022553"/>
    </source>
</evidence>
<keyword evidence="4 7" id="KW-0276">Fatty acid metabolism</keyword>
<dbReference type="InterPro" id="IPR036736">
    <property type="entry name" value="ACP-like_sf"/>
</dbReference>
<comment type="pathway">
    <text evidence="7">Lipid metabolism; fatty acid biosynthesis.</text>
</comment>
<name>A0ABW7YES6_STRCE</name>
<evidence type="ECO:0000256" key="4">
    <source>
        <dbReference type="ARBA" id="ARBA00022832"/>
    </source>
</evidence>
<dbReference type="EMBL" id="JBITDC010000024">
    <property type="protein sequence ID" value="MFI5680919.1"/>
    <property type="molecule type" value="Genomic_DNA"/>
</dbReference>
<evidence type="ECO:0000259" key="8">
    <source>
        <dbReference type="PROSITE" id="PS50075"/>
    </source>
</evidence>
<dbReference type="InterPro" id="IPR009081">
    <property type="entry name" value="PP-bd_ACP"/>
</dbReference>
<comment type="function">
    <text evidence="7">Carrier of the growing fatty acid chain in fatty acid biosynthesis.</text>
</comment>
<sequence>MHTTDEILAAIAETVHEIAGPDAREVQPDKSFADDLDVDSLAMVEITVALEERLGVAIPDAQAKNLITVGDAVEWISAAQTGVAA</sequence>